<comment type="caution">
    <text evidence="10">The sequence shown here is derived from an EMBL/GenBank/DDBJ whole genome shotgun (WGS) entry which is preliminary data.</text>
</comment>
<keyword evidence="6" id="KW-0282">Flagellum</keyword>
<comment type="similarity">
    <text evidence="3">Belongs to the DRC10 family.</text>
</comment>
<keyword evidence="7" id="KW-0969">Cilium</keyword>
<dbReference type="PANTHER" id="PTHR31598">
    <property type="entry name" value="IQ DOMAIN-CONTAINING PROTEIN D"/>
    <property type="match status" value="1"/>
</dbReference>
<keyword evidence="11" id="KW-1185">Reference proteome</keyword>
<keyword evidence="9" id="KW-0966">Cell projection</keyword>
<evidence type="ECO:0000256" key="3">
    <source>
        <dbReference type="ARBA" id="ARBA00009071"/>
    </source>
</evidence>
<evidence type="ECO:0000256" key="4">
    <source>
        <dbReference type="ARBA" id="ARBA00021752"/>
    </source>
</evidence>
<gene>
    <name evidence="10" type="ORF">TrCOL_g10068</name>
</gene>
<comment type="subcellular location">
    <subcellularLocation>
        <location evidence="2">Cytoplasm</location>
        <location evidence="2">Cytoskeleton</location>
        <location evidence="2">Flagellum axoneme</location>
    </subcellularLocation>
</comment>
<proteinExistence type="inferred from homology"/>
<comment type="function">
    <text evidence="1">Component of the nexin-dynein regulatory complex (N-DRC), a key regulator of ciliary/flagellar motility which maintains the alignment and integrity of the distal axoneme and regulates microtubule sliding in motile axonemes.</text>
</comment>
<keyword evidence="8" id="KW-0206">Cytoskeleton</keyword>
<dbReference type="InterPro" id="IPR042815">
    <property type="entry name" value="DRC10"/>
</dbReference>
<dbReference type="Proteomes" id="UP001165065">
    <property type="component" value="Unassembled WGS sequence"/>
</dbReference>
<dbReference type="EMBL" id="BRYA01000359">
    <property type="protein sequence ID" value="GMI47794.1"/>
    <property type="molecule type" value="Genomic_DNA"/>
</dbReference>
<evidence type="ECO:0000256" key="2">
    <source>
        <dbReference type="ARBA" id="ARBA00004611"/>
    </source>
</evidence>
<accession>A0A9W7GMU4</accession>
<organism evidence="10 11">
    <name type="scientific">Triparma columacea</name>
    <dbReference type="NCBI Taxonomy" id="722753"/>
    <lineage>
        <taxon>Eukaryota</taxon>
        <taxon>Sar</taxon>
        <taxon>Stramenopiles</taxon>
        <taxon>Ochrophyta</taxon>
        <taxon>Bolidophyceae</taxon>
        <taxon>Parmales</taxon>
        <taxon>Triparmaceae</taxon>
        <taxon>Triparma</taxon>
    </lineage>
</organism>
<reference evidence="11" key="1">
    <citation type="journal article" date="2023" name="Commun. Biol.">
        <title>Genome analysis of Parmales, the sister group of diatoms, reveals the evolutionary specialization of diatoms from phago-mixotrophs to photoautotrophs.</title>
        <authorList>
            <person name="Ban H."/>
            <person name="Sato S."/>
            <person name="Yoshikawa S."/>
            <person name="Yamada K."/>
            <person name="Nakamura Y."/>
            <person name="Ichinomiya M."/>
            <person name="Sato N."/>
            <person name="Blanc-Mathieu R."/>
            <person name="Endo H."/>
            <person name="Kuwata A."/>
            <person name="Ogata H."/>
        </authorList>
    </citation>
    <scope>NUCLEOTIDE SEQUENCE [LARGE SCALE GENOMIC DNA]</scope>
</reference>
<evidence type="ECO:0000313" key="10">
    <source>
        <dbReference type="EMBL" id="GMI47794.1"/>
    </source>
</evidence>
<evidence type="ECO:0000256" key="5">
    <source>
        <dbReference type="ARBA" id="ARBA00022490"/>
    </source>
</evidence>
<evidence type="ECO:0000256" key="1">
    <source>
        <dbReference type="ARBA" id="ARBA00003029"/>
    </source>
</evidence>
<dbReference type="OrthoDB" id="10265211at2759"/>
<keyword evidence="5" id="KW-0963">Cytoplasm</keyword>
<name>A0A9W7GMU4_9STRA</name>
<evidence type="ECO:0000256" key="9">
    <source>
        <dbReference type="ARBA" id="ARBA00023273"/>
    </source>
</evidence>
<dbReference type="AlphaFoldDB" id="A0A9W7GMU4"/>
<dbReference type="PANTHER" id="PTHR31598:SF1">
    <property type="entry name" value="DYNEIN REGULATORY COMPLEX PROTEIN 10"/>
    <property type="match status" value="1"/>
</dbReference>
<evidence type="ECO:0000256" key="8">
    <source>
        <dbReference type="ARBA" id="ARBA00023212"/>
    </source>
</evidence>
<evidence type="ECO:0000313" key="11">
    <source>
        <dbReference type="Proteomes" id="UP001165065"/>
    </source>
</evidence>
<evidence type="ECO:0000256" key="6">
    <source>
        <dbReference type="ARBA" id="ARBA00022846"/>
    </source>
</evidence>
<sequence length="381" mass="43059">MHKLTSLEAQRVTSVLDETLASLNLLTFIPEEPTQAMQDELMSRLQEAGANNANSSLGMLWKLENSIRMSKESAFGSSFGNENSFEISEQLHNSTRSLCRLLRKDPVAMDILMEAGGERSEMVLNFCGLVRDLEAITFRRLSTTVEEEVAEREKLKDLRDKEKSYDKERIELQSNLEFQRAEKDKEVAMLGQTISKLKAELHDITRTNEIEVANIEQTAKENVENARASHTVRSEQLKEQTLKLEESIKNLCGNNAETEKVLRKKKNKFETDLGNLIAKYDADMSEKQAMIDEMGQKYSKEKAEFLELQEHFDRVDANSATAETERKILAETAAINAAADKMLADAAAHVQKLVRGMFDRVIVAKLKKKKGGKKGKKGKKK</sequence>
<protein>
    <recommendedName>
        <fullName evidence="4">Dynein regulatory complex protein 10</fullName>
    </recommendedName>
</protein>
<evidence type="ECO:0000256" key="7">
    <source>
        <dbReference type="ARBA" id="ARBA00023069"/>
    </source>
</evidence>